<gene>
    <name evidence="2" type="ORF">ARMGADRAFT_127028</name>
</gene>
<evidence type="ECO:0000256" key="1">
    <source>
        <dbReference type="SAM" id="MobiDB-lite"/>
    </source>
</evidence>
<proteinExistence type="predicted"/>
<reference evidence="3" key="1">
    <citation type="journal article" date="2017" name="Nat. Ecol. Evol.">
        <title>Genome expansion and lineage-specific genetic innovations in the forest pathogenic fungi Armillaria.</title>
        <authorList>
            <person name="Sipos G."/>
            <person name="Prasanna A.N."/>
            <person name="Walter M.C."/>
            <person name="O'Connor E."/>
            <person name="Balint B."/>
            <person name="Krizsan K."/>
            <person name="Kiss B."/>
            <person name="Hess J."/>
            <person name="Varga T."/>
            <person name="Slot J."/>
            <person name="Riley R."/>
            <person name="Boka B."/>
            <person name="Rigling D."/>
            <person name="Barry K."/>
            <person name="Lee J."/>
            <person name="Mihaltcheva S."/>
            <person name="LaButti K."/>
            <person name="Lipzen A."/>
            <person name="Waldron R."/>
            <person name="Moloney N.M."/>
            <person name="Sperisen C."/>
            <person name="Kredics L."/>
            <person name="Vagvoelgyi C."/>
            <person name="Patrignani A."/>
            <person name="Fitzpatrick D."/>
            <person name="Nagy I."/>
            <person name="Doyle S."/>
            <person name="Anderson J.B."/>
            <person name="Grigoriev I.V."/>
            <person name="Gueldener U."/>
            <person name="Muensterkoetter M."/>
            <person name="Nagy L.G."/>
        </authorList>
    </citation>
    <scope>NUCLEOTIDE SEQUENCE [LARGE SCALE GENOMIC DNA]</scope>
    <source>
        <strain evidence="3">Ar21-2</strain>
    </source>
</reference>
<dbReference type="EMBL" id="KZ293656">
    <property type="protein sequence ID" value="PBK93526.1"/>
    <property type="molecule type" value="Genomic_DNA"/>
</dbReference>
<sequence>MRVTHPAEMTLFSHCRTLLSLGPAQSWPPGAYSDLLPIHTTKNTSLLTTSDELSSPGTASPDTAATSSQWSLEAREANAMISSSTSPAR</sequence>
<accession>A0A2H3E1D8</accession>
<evidence type="ECO:0000313" key="2">
    <source>
        <dbReference type="EMBL" id="PBK93526.1"/>
    </source>
</evidence>
<organism evidence="2 3">
    <name type="scientific">Armillaria gallica</name>
    <name type="common">Bulbous honey fungus</name>
    <name type="synonym">Armillaria bulbosa</name>
    <dbReference type="NCBI Taxonomy" id="47427"/>
    <lineage>
        <taxon>Eukaryota</taxon>
        <taxon>Fungi</taxon>
        <taxon>Dikarya</taxon>
        <taxon>Basidiomycota</taxon>
        <taxon>Agaricomycotina</taxon>
        <taxon>Agaricomycetes</taxon>
        <taxon>Agaricomycetidae</taxon>
        <taxon>Agaricales</taxon>
        <taxon>Marasmiineae</taxon>
        <taxon>Physalacriaceae</taxon>
        <taxon>Armillaria</taxon>
    </lineage>
</organism>
<feature type="compositionally biased region" description="Polar residues" evidence="1">
    <location>
        <begin position="56"/>
        <end position="69"/>
    </location>
</feature>
<dbReference type="InParanoid" id="A0A2H3E1D8"/>
<feature type="region of interest" description="Disordered" evidence="1">
    <location>
        <begin position="47"/>
        <end position="69"/>
    </location>
</feature>
<keyword evidence="3" id="KW-1185">Reference proteome</keyword>
<name>A0A2H3E1D8_ARMGA</name>
<dbReference type="AlphaFoldDB" id="A0A2H3E1D8"/>
<protein>
    <submittedName>
        <fullName evidence="2">Uncharacterized protein</fullName>
    </submittedName>
</protein>
<evidence type="ECO:0000313" key="3">
    <source>
        <dbReference type="Proteomes" id="UP000217790"/>
    </source>
</evidence>
<dbReference type="Proteomes" id="UP000217790">
    <property type="component" value="Unassembled WGS sequence"/>
</dbReference>